<proteinExistence type="predicted"/>
<feature type="region of interest" description="Disordered" evidence="1">
    <location>
        <begin position="164"/>
        <end position="204"/>
    </location>
</feature>
<feature type="compositionally biased region" description="Basic and acidic residues" evidence="1">
    <location>
        <begin position="176"/>
        <end position="186"/>
    </location>
</feature>
<sequence>MRACREYTRHCHITWDNTSGSHVLENFNSFCPTAISGKTHDHGCVRDATFLRHNLKHMAGIVQLPRFNIPSNHNIIGHSIQPRTRINQGLSIGNEPRFGIHTNQTVGNISIQTEPRFQNVRMDLLALEEGGDGGARPQSRDQSELVIRVMVAAVHGGTKEEAEIVLRRSSGGSGRDPSEKRKVGVRKERKRLGSQSSGHQTRPSHLALEWTQVLEGNNQNDQQHKFLFFYFFL</sequence>
<dbReference type="OrthoDB" id="10370164at2759"/>
<dbReference type="AlphaFoldDB" id="A0A2P5FWW6"/>
<feature type="compositionally biased region" description="Polar residues" evidence="1">
    <location>
        <begin position="193"/>
        <end position="203"/>
    </location>
</feature>
<evidence type="ECO:0000313" key="3">
    <source>
        <dbReference type="Proteomes" id="UP000237000"/>
    </source>
</evidence>
<name>A0A2P5FWW6_TREOI</name>
<keyword evidence="3" id="KW-1185">Reference proteome</keyword>
<organism evidence="2 3">
    <name type="scientific">Trema orientale</name>
    <name type="common">Charcoal tree</name>
    <name type="synonym">Celtis orientalis</name>
    <dbReference type="NCBI Taxonomy" id="63057"/>
    <lineage>
        <taxon>Eukaryota</taxon>
        <taxon>Viridiplantae</taxon>
        <taxon>Streptophyta</taxon>
        <taxon>Embryophyta</taxon>
        <taxon>Tracheophyta</taxon>
        <taxon>Spermatophyta</taxon>
        <taxon>Magnoliopsida</taxon>
        <taxon>eudicotyledons</taxon>
        <taxon>Gunneridae</taxon>
        <taxon>Pentapetalae</taxon>
        <taxon>rosids</taxon>
        <taxon>fabids</taxon>
        <taxon>Rosales</taxon>
        <taxon>Cannabaceae</taxon>
        <taxon>Trema</taxon>
    </lineage>
</organism>
<evidence type="ECO:0000313" key="2">
    <source>
        <dbReference type="EMBL" id="POO02293.1"/>
    </source>
</evidence>
<accession>A0A2P5FWW6</accession>
<comment type="caution">
    <text evidence="2">The sequence shown here is derived from an EMBL/GenBank/DDBJ whole genome shotgun (WGS) entry which is preliminary data.</text>
</comment>
<dbReference type="InParanoid" id="A0A2P5FWW6"/>
<reference evidence="3" key="1">
    <citation type="submission" date="2016-06" db="EMBL/GenBank/DDBJ databases">
        <title>Parallel loss of symbiosis genes in relatives of nitrogen-fixing non-legume Parasponia.</title>
        <authorList>
            <person name="Van Velzen R."/>
            <person name="Holmer R."/>
            <person name="Bu F."/>
            <person name="Rutten L."/>
            <person name="Van Zeijl A."/>
            <person name="Liu W."/>
            <person name="Santuari L."/>
            <person name="Cao Q."/>
            <person name="Sharma T."/>
            <person name="Shen D."/>
            <person name="Roswanjaya Y."/>
            <person name="Wardhani T."/>
            <person name="Kalhor M.S."/>
            <person name="Jansen J."/>
            <person name="Van den Hoogen J."/>
            <person name="Gungor B."/>
            <person name="Hartog M."/>
            <person name="Hontelez J."/>
            <person name="Verver J."/>
            <person name="Yang W.-C."/>
            <person name="Schijlen E."/>
            <person name="Repin R."/>
            <person name="Schilthuizen M."/>
            <person name="Schranz E."/>
            <person name="Heidstra R."/>
            <person name="Miyata K."/>
            <person name="Fedorova E."/>
            <person name="Kohlen W."/>
            <person name="Bisseling T."/>
            <person name="Smit S."/>
            <person name="Geurts R."/>
        </authorList>
    </citation>
    <scope>NUCLEOTIDE SEQUENCE [LARGE SCALE GENOMIC DNA]</scope>
    <source>
        <strain evidence="3">cv. RG33-2</strain>
    </source>
</reference>
<gene>
    <name evidence="2" type="ORF">TorRG33x02_020770</name>
</gene>
<evidence type="ECO:0000256" key="1">
    <source>
        <dbReference type="SAM" id="MobiDB-lite"/>
    </source>
</evidence>
<dbReference type="Proteomes" id="UP000237000">
    <property type="component" value="Unassembled WGS sequence"/>
</dbReference>
<protein>
    <submittedName>
        <fullName evidence="2">Uncharacterized protein</fullName>
    </submittedName>
</protein>
<dbReference type="EMBL" id="JXTC01000005">
    <property type="protein sequence ID" value="POO02293.1"/>
    <property type="molecule type" value="Genomic_DNA"/>
</dbReference>